<keyword evidence="2" id="KW-1133">Transmembrane helix</keyword>
<protein>
    <recommendedName>
        <fullName evidence="5">Lipopolysaccharide assembly protein A domain-containing protein</fullName>
    </recommendedName>
</protein>
<dbReference type="Proteomes" id="UP000638648">
    <property type="component" value="Unassembled WGS sequence"/>
</dbReference>
<accession>A0A927MW66</accession>
<dbReference type="AlphaFoldDB" id="A0A927MW66"/>
<dbReference type="EMBL" id="JADBEM010000001">
    <property type="protein sequence ID" value="MBE1606398.1"/>
    <property type="molecule type" value="Genomic_DNA"/>
</dbReference>
<evidence type="ECO:0000313" key="4">
    <source>
        <dbReference type="Proteomes" id="UP000638648"/>
    </source>
</evidence>
<feature type="compositionally biased region" description="Basic and acidic residues" evidence="1">
    <location>
        <begin position="123"/>
        <end position="134"/>
    </location>
</feature>
<sequence>MIVVGVVLLLVMIAAAVGAGVGGGQTTAVVLGPLRIESTTSTFFFIGVVVALGAAAGVWCLLVGTKHWRARKQELKELRQRSVQPAPVGADDPALPQGESHPESRPGLEERPSTAPASAEDADPGRAPRRREEAGPASDPGERGAPPRPEGQRPGQEPMP</sequence>
<keyword evidence="2" id="KW-0812">Transmembrane</keyword>
<evidence type="ECO:0000256" key="2">
    <source>
        <dbReference type="SAM" id="Phobius"/>
    </source>
</evidence>
<evidence type="ECO:0000256" key="1">
    <source>
        <dbReference type="SAM" id="MobiDB-lite"/>
    </source>
</evidence>
<evidence type="ECO:0000313" key="3">
    <source>
        <dbReference type="EMBL" id="MBE1606398.1"/>
    </source>
</evidence>
<reference evidence="3" key="1">
    <citation type="submission" date="2020-10" db="EMBL/GenBank/DDBJ databases">
        <title>Sequencing the genomes of 1000 actinobacteria strains.</title>
        <authorList>
            <person name="Klenk H.-P."/>
        </authorList>
    </citation>
    <scope>NUCLEOTIDE SEQUENCE</scope>
    <source>
        <strain evidence="3">DSM 45354</strain>
    </source>
</reference>
<feature type="region of interest" description="Disordered" evidence="1">
    <location>
        <begin position="78"/>
        <end position="160"/>
    </location>
</feature>
<dbReference type="RefSeq" id="WP_192750535.1">
    <property type="nucleotide sequence ID" value="NZ_BAABJL010000245.1"/>
</dbReference>
<feature type="transmembrane region" description="Helical" evidence="2">
    <location>
        <begin position="42"/>
        <end position="63"/>
    </location>
</feature>
<proteinExistence type="predicted"/>
<organism evidence="3 4">
    <name type="scientific">Actinopolymorpha pittospori</name>
    <dbReference type="NCBI Taxonomy" id="648752"/>
    <lineage>
        <taxon>Bacteria</taxon>
        <taxon>Bacillati</taxon>
        <taxon>Actinomycetota</taxon>
        <taxon>Actinomycetes</taxon>
        <taxon>Propionibacteriales</taxon>
        <taxon>Actinopolymorphaceae</taxon>
        <taxon>Actinopolymorpha</taxon>
    </lineage>
</organism>
<keyword evidence="2" id="KW-0472">Membrane</keyword>
<comment type="caution">
    <text evidence="3">The sequence shown here is derived from an EMBL/GenBank/DDBJ whole genome shotgun (WGS) entry which is preliminary data.</text>
</comment>
<feature type="compositionally biased region" description="Basic and acidic residues" evidence="1">
    <location>
        <begin position="100"/>
        <end position="112"/>
    </location>
</feature>
<evidence type="ECO:0008006" key="5">
    <source>
        <dbReference type="Google" id="ProtNLM"/>
    </source>
</evidence>
<gene>
    <name evidence="3" type="ORF">HEB94_003246</name>
</gene>
<keyword evidence="4" id="KW-1185">Reference proteome</keyword>
<name>A0A927MW66_9ACTN</name>